<dbReference type="AlphaFoldDB" id="A0A8S9N943"/>
<name>A0A8S9N943_BRACR</name>
<evidence type="ECO:0000313" key="2">
    <source>
        <dbReference type="Proteomes" id="UP000712600"/>
    </source>
</evidence>
<proteinExistence type="predicted"/>
<comment type="caution">
    <text evidence="1">The sequence shown here is derived from an EMBL/GenBank/DDBJ whole genome shotgun (WGS) entry which is preliminary data.</text>
</comment>
<sequence>MSHWFTQPEVSPQPSPHLSLLQWRRQLGARVRRLGLRGRLSAAGFDGGGRSAAVRGGGGVLLGQGFACCLSCD</sequence>
<evidence type="ECO:0000313" key="1">
    <source>
        <dbReference type="EMBL" id="KAF3490322.1"/>
    </source>
</evidence>
<gene>
    <name evidence="1" type="ORF">F2Q69_00054877</name>
</gene>
<dbReference type="EMBL" id="QGKX02002183">
    <property type="protein sequence ID" value="KAF3490322.1"/>
    <property type="molecule type" value="Genomic_DNA"/>
</dbReference>
<reference evidence="1" key="1">
    <citation type="submission" date="2019-12" db="EMBL/GenBank/DDBJ databases">
        <title>Genome sequencing and annotation of Brassica cretica.</title>
        <authorList>
            <person name="Studholme D.J."/>
            <person name="Sarris P."/>
        </authorList>
    </citation>
    <scope>NUCLEOTIDE SEQUENCE</scope>
    <source>
        <strain evidence="1">PFS-109/04</strain>
        <tissue evidence="1">Leaf</tissue>
    </source>
</reference>
<protein>
    <submittedName>
        <fullName evidence="1">Uncharacterized protein</fullName>
    </submittedName>
</protein>
<dbReference type="Proteomes" id="UP000712600">
    <property type="component" value="Unassembled WGS sequence"/>
</dbReference>
<accession>A0A8S9N943</accession>
<organism evidence="1 2">
    <name type="scientific">Brassica cretica</name>
    <name type="common">Mustard</name>
    <dbReference type="NCBI Taxonomy" id="69181"/>
    <lineage>
        <taxon>Eukaryota</taxon>
        <taxon>Viridiplantae</taxon>
        <taxon>Streptophyta</taxon>
        <taxon>Embryophyta</taxon>
        <taxon>Tracheophyta</taxon>
        <taxon>Spermatophyta</taxon>
        <taxon>Magnoliopsida</taxon>
        <taxon>eudicotyledons</taxon>
        <taxon>Gunneridae</taxon>
        <taxon>Pentapetalae</taxon>
        <taxon>rosids</taxon>
        <taxon>malvids</taxon>
        <taxon>Brassicales</taxon>
        <taxon>Brassicaceae</taxon>
        <taxon>Brassiceae</taxon>
        <taxon>Brassica</taxon>
    </lineage>
</organism>